<evidence type="ECO:0000313" key="1">
    <source>
        <dbReference type="EMBL" id="MDK4512991.1"/>
    </source>
</evidence>
<dbReference type="RefSeq" id="WP_062624479.1">
    <property type="nucleotide sequence ID" value="NZ_JAMGSS010000070.1"/>
</dbReference>
<accession>A0AAW6WEM6</accession>
<reference evidence="1" key="1">
    <citation type="journal article" date="2022" name="Gene">
        <title>A genome-led study on the pathogenesis of Fusobacterium necrophorum infections.</title>
        <authorList>
            <person name="Thapa G."/>
            <person name="Jayal A."/>
            <person name="Sikazwe E."/>
            <person name="Perry T."/>
            <person name="Mohammed Al Balushi A."/>
            <person name="Livingstone P."/>
        </authorList>
    </citation>
    <scope>NUCLEOTIDE SEQUENCE</scope>
    <source>
        <strain evidence="1">BRON_8</strain>
    </source>
</reference>
<proteinExistence type="predicted"/>
<evidence type="ECO:0000313" key="2">
    <source>
        <dbReference type="Proteomes" id="UP001173223"/>
    </source>
</evidence>
<protein>
    <submittedName>
        <fullName evidence="1">Uncharacterized protein</fullName>
    </submittedName>
</protein>
<reference evidence="1" key="2">
    <citation type="submission" date="2022-04" db="EMBL/GenBank/DDBJ databases">
        <authorList>
            <person name="Livingstone P.G."/>
        </authorList>
    </citation>
    <scope>NUCLEOTIDE SEQUENCE</scope>
    <source>
        <strain evidence="1">BRON_8</strain>
    </source>
</reference>
<comment type="caution">
    <text evidence="1">The sequence shown here is derived from an EMBL/GenBank/DDBJ whole genome shotgun (WGS) entry which is preliminary data.</text>
</comment>
<name>A0AAW6WEM6_9FUSO</name>
<dbReference type="EMBL" id="JAMGTK010000034">
    <property type="protein sequence ID" value="MDK4512991.1"/>
    <property type="molecule type" value="Genomic_DNA"/>
</dbReference>
<gene>
    <name evidence="1" type="ORF">MWG07_12090</name>
</gene>
<sequence>MKEQTWQDVREENIKKYSKLTVQELIDKLSRVHDKSKKIVFHDEGNVFEFSSDGYNAFVKEDVEKGYVSIDIVDF</sequence>
<dbReference type="Proteomes" id="UP001173223">
    <property type="component" value="Unassembled WGS sequence"/>
</dbReference>
<keyword evidence="2" id="KW-1185">Reference proteome</keyword>
<organism evidence="1 2">
    <name type="scientific">Fusobacterium necrophorum</name>
    <dbReference type="NCBI Taxonomy" id="859"/>
    <lineage>
        <taxon>Bacteria</taxon>
        <taxon>Fusobacteriati</taxon>
        <taxon>Fusobacteriota</taxon>
        <taxon>Fusobacteriia</taxon>
        <taxon>Fusobacteriales</taxon>
        <taxon>Fusobacteriaceae</taxon>
        <taxon>Fusobacterium</taxon>
    </lineage>
</organism>
<dbReference type="AlphaFoldDB" id="A0AAW6WEM6"/>